<comment type="PTM">
    <text evidence="32">Palmitoylation of the transmembrane protein and of Env polyprotein (prior to its proteolytic cleavage) is essential for their association with host cell membrane lipid rafts. Palmitoylation is therefore required for envelope trafficking to classical lipid rafts, but not for viral replication.</text>
</comment>
<keyword evidence="15 32" id="KW-0053">Apoptosis</keyword>
<feature type="chain" id="PRO_5023577857" description="Transmembrane protein gp41" evidence="32">
    <location>
        <begin position="519"/>
        <end position="864"/>
    </location>
</feature>
<dbReference type="InterPro" id="IPR036377">
    <property type="entry name" value="Gp120_core_sf"/>
</dbReference>
<keyword evidence="10 32" id="KW-1165">Clathrin-mediated endocytosis of virus by host</keyword>
<comment type="domain">
    <text evidence="32">The CD4-binding region is targeted by the antibody b12.</text>
</comment>
<feature type="disulfide bond" evidence="32">
    <location>
        <begin position="228"/>
        <end position="257"/>
    </location>
</feature>
<keyword evidence="20 32" id="KW-0261">Viral envelope protein</keyword>
<dbReference type="GO" id="GO:0019062">
    <property type="term" value="P:virion attachment to host cell"/>
    <property type="evidence" value="ECO:0007669"/>
    <property type="project" value="UniProtKB-UniRule"/>
</dbReference>
<evidence type="ECO:0000256" key="7">
    <source>
        <dbReference type="ARBA" id="ARBA00022506"/>
    </source>
</evidence>
<dbReference type="HAMAP" id="MF_04083">
    <property type="entry name" value="HIV_ENV"/>
    <property type="match status" value="1"/>
</dbReference>
<evidence type="ECO:0000256" key="18">
    <source>
        <dbReference type="ARBA" id="ARBA00022844"/>
    </source>
</evidence>
<comment type="function">
    <text evidence="32">Surface protein gp120: Attaches the virus to the host lymphoid cell by binding to the primary receptor CD4. This interaction induces a structural rearrangement creating a high affinity binding site for a chemokine coreceptor like CXCR4 and/or CCR5. Acts as a ligand for CD209/DC-SIGN and CLEC4M/DC-SIGNR, which are respectively found on dendritic cells (DCs), and on endothelial cells of liver sinusoids and lymph node sinuses. These interactions allow capture of viral particles at mucosal surfaces by these cells and subsequent transmission to permissive cells. HIV subverts the migration properties of dendritic cells to gain access to CD4+ T-cells in lymph nodes. Virus transmission to permissive T-cells occurs either in trans (without DCs infection, through viral capture and transmission), or in cis (following DCs productive infection, through the usual CD4-gp120 interaction), thereby inducing a robust infection. In trans infection, bound virions remain infectious over days and it is proposed that they are not degraded, but protected in non-lysosomal acidic organelles within the DCs close to the cell membrane thus contributing to the viral infectious potential during DCs' migration from the periphery to the lymphoid tissues. On arrival at lymphoid tissues, intact virions recycle back to DCs' cell surface allowing virus transmission to CD4+ T-cells.</text>
</comment>
<keyword evidence="30 32" id="KW-0449">Lipoprotein</keyword>
<organism evidence="37 38">
    <name type="scientific">Human immunodeficiency virus type 1</name>
    <name type="common">HIV-1</name>
    <dbReference type="NCBI Taxonomy" id="11676"/>
    <lineage>
        <taxon>Viruses</taxon>
        <taxon>Riboviria</taxon>
        <taxon>Pararnavirae</taxon>
        <taxon>Artverviricota</taxon>
        <taxon>Revtraviricetes</taxon>
        <taxon>Ortervirales</taxon>
        <taxon>Retroviridae</taxon>
        <taxon>Orthoretrovirinae</taxon>
        <taxon>Lentivirus</taxon>
        <taxon>Lentivirus humimdef1</taxon>
    </lineage>
</organism>
<comment type="function">
    <text evidence="32">Envelope glycoprotein gp160: Oligomerizes in the host endoplasmic reticulum into predominantly trimers. In a second time, gp160 transits in the host Golgi, where glycosylation is completed. The precursor is then proteolytically cleaved in the trans-Golgi and thereby activated by cellular furin or furin-like proteases to produce gp120 and gp41.</text>
</comment>
<keyword evidence="18 32" id="KW-0946">Virion</keyword>
<keyword evidence="27 32" id="KW-1015">Disulfide bond</keyword>
<feature type="disulfide bond" evidence="32">
    <location>
        <begin position="238"/>
        <end position="249"/>
    </location>
</feature>
<dbReference type="GO" id="GO:0019082">
    <property type="term" value="P:viral protein processing"/>
    <property type="evidence" value="ECO:0007669"/>
    <property type="project" value="UniProtKB-UniRule"/>
</dbReference>
<evidence type="ECO:0000313" key="37">
    <source>
        <dbReference type="EMBL" id="ADZ56442.1"/>
    </source>
</evidence>
<proteinExistence type="inferred from homology"/>
<evidence type="ECO:0000256" key="4">
    <source>
        <dbReference type="ARBA" id="ARBA00004563"/>
    </source>
</evidence>
<comment type="subcellular location">
    <molecule>Transmembrane protein gp41</molecule>
    <subcellularLocation>
        <location evidence="32">Virion membrane</location>
        <topology evidence="32">Single-pass type I membrane protein</topology>
    </subcellularLocation>
    <subcellularLocation>
        <location evidence="32">Host cell membrane</location>
        <topology evidence="32">Single-pass type I membrane protein</topology>
    </subcellularLocation>
    <subcellularLocation>
        <location evidence="32">Host endosome membrane</location>
        <topology evidence="32">Single-pass type I membrane protein</topology>
    </subcellularLocation>
    <text evidence="32">It is probably concentrated at the site of budding and incorporated into the virions possibly by contacts between the cytoplasmic tail of Env and the N-terminus of Gag.</text>
</comment>
<comment type="miscellaneous">
    <text evidence="32">Inhibitors targeting HIV-1 viral envelope proteins are used as antiretroviral drugs. Attachment of virions to the cell surface via non-specific interactions and CD4 binding can be blocked by inhibitors that include cyanovirin-N, cyclotriazadisulfonamide analogs, PRO 2000, TNX 355 and PRO 542. In addition, BMS 806 can block CD4-induced conformational changes. Env interactions with the coreceptor molecules can be targeted by CCR5 antagonists including SCH-D, maraviroc (UK 427857) and aplaviroc (GW 873140), and the CXCR4 antagonist AMD 070. Fusion of viral and cellular membranes can be inhibited by peptides such as enfuvirtide and tifuvirtide (T 1249). Resistance to inhibitors associated with mutations in Env are observed. Most of the time, single mutations confer only a modest reduction in drug susceptibility. Combination of several mutations is usually required to develop a high-level drug resistance.</text>
</comment>
<dbReference type="InterPro" id="IPR000328">
    <property type="entry name" value="GP41-like"/>
</dbReference>
<evidence type="ECO:0000256" key="5">
    <source>
        <dbReference type="ARBA" id="ARBA00004578"/>
    </source>
</evidence>
<dbReference type="GO" id="GO:1903911">
    <property type="term" value="P:positive regulation of receptor clustering"/>
    <property type="evidence" value="ECO:0007669"/>
    <property type="project" value="UniProtKB-UniRule"/>
</dbReference>
<dbReference type="GO" id="GO:0075512">
    <property type="term" value="P:clathrin-dependent endocytosis of virus by host cell"/>
    <property type="evidence" value="ECO:0007669"/>
    <property type="project" value="UniProtKB-UniRule"/>
</dbReference>
<dbReference type="GO" id="GO:0055036">
    <property type="term" value="C:virion membrane"/>
    <property type="evidence" value="ECO:0007669"/>
    <property type="project" value="UniProtKB-SubCell"/>
</dbReference>
<dbReference type="Pfam" id="PF00516">
    <property type="entry name" value="GP120"/>
    <property type="match status" value="1"/>
</dbReference>
<keyword evidence="26 32" id="KW-0564">Palmitate</keyword>
<dbReference type="Gene3D" id="1.10.287.210">
    <property type="match status" value="1"/>
</dbReference>
<comment type="function">
    <text evidence="32">Transmembrane protein gp41: Acts as a class I viral fusion protein. Under the current model, the protein has at least 3 conformational states: pre-fusion native state, pre-hairpin intermediate state, and post-fusion hairpin state. During fusion of viral and target intracellular membranes, the coiled coil regions (heptad repeats) assume a trimer-of-hairpins structure, positioning the fusion peptide in close proximity to the C-terminal region of the ectodomain. The formation of this structure appears to drive apposition and subsequent fusion of viral and target cell membranes. Complete fusion occurs in host cell endosomes and is dynamin-dependent, however some lipid transfer might occur at the plasma membrane. The virus undergoes clathrin-dependent internalization long before endosomal fusion, thus minimizing the surface exposure of conserved viral epitopes during fusion and reducing the efficacy of inhibitors targeting these epitopes. Membranes fusion leads to delivery of the nucleocapsid into the cytoplasm.</text>
</comment>
<keyword evidence="7 32" id="KW-1168">Fusion of virus membrane with host membrane</keyword>
<keyword evidence="21 32" id="KW-1164">Virus endocytosis by host</keyword>
<comment type="domain">
    <text evidence="32">Some of the most genetically diverse regions of the viral genome are present in Env. They are called variable regions 1 through 5 (V1 through V5). Coreceptor usage of gp120 is determined mainly by the primary structure of the third variable region (V3) in the outer domain of gp120. The sequence of V3 determines which coreceptor, CCR5 and/or CXCR4 (corresponding to R5/macrophage, X4/T cell and R5X4/T cell and macrophage tropism), is used to trigger the fusion potential of the Env complex, and hence which cells the virus can infect. Binding to CCR5 involves a region adjacent in addition to V3.</text>
</comment>
<feature type="region of interest" description="MPER; binding to GalCer" evidence="32">
    <location>
        <begin position="670"/>
        <end position="691"/>
    </location>
</feature>
<dbReference type="SUPFAM" id="SSF58069">
    <property type="entry name" value="Virus ectodomain"/>
    <property type="match status" value="1"/>
</dbReference>
<evidence type="ECO:0000256" key="34">
    <source>
        <dbReference type="SAM" id="MobiDB-lite"/>
    </source>
</evidence>
<comment type="domain">
    <text evidence="32 33">The 17 amino acids long immunosuppressive region is present in many retroviral envelope proteins. Synthetic peptides derived from this relatively conserved sequence inhibit immune function in vitro and in vivo.</text>
</comment>
<keyword evidence="13 32" id="KW-0165">Cleavage on pair of basic residues</keyword>
<evidence type="ECO:0000256" key="24">
    <source>
        <dbReference type="ARBA" id="ARBA00023054"/>
    </source>
</evidence>
<comment type="PTM">
    <text evidence="32">Specific enzymatic cleavages in vivo yield mature proteins. Envelope glycoproteins are synthesized as a inactive precursor that is heavily N-glycosylated and processed likely by host cell furin in the Golgi to yield the mature SU and TM proteins. The cleavage site between SU and TM requires the minimal sequence [KR]-X-[KR]-R. About 2 of the 9 disulfide bonds of gp41 are reduced by P4HB/PDI, following binding to CD4 receptor.</text>
</comment>
<feature type="region of interest" description="CD4-binding loop" evidence="32">
    <location>
        <begin position="372"/>
        <end position="382"/>
    </location>
</feature>
<evidence type="ECO:0000259" key="35">
    <source>
        <dbReference type="Pfam" id="PF00516"/>
    </source>
</evidence>
<evidence type="ECO:0000256" key="14">
    <source>
        <dbReference type="ARBA" id="ARBA00022692"/>
    </source>
</evidence>
<evidence type="ECO:0000256" key="33">
    <source>
        <dbReference type="RuleBase" id="RU363095"/>
    </source>
</evidence>
<dbReference type="Proteomes" id="UP000122808">
    <property type="component" value="Genome"/>
</dbReference>
<evidence type="ECO:0000256" key="21">
    <source>
        <dbReference type="ARBA" id="ARBA00022890"/>
    </source>
</evidence>
<feature type="transmembrane region" description="Helical" evidence="33">
    <location>
        <begin position="20"/>
        <end position="41"/>
    </location>
</feature>
<evidence type="ECO:0000256" key="10">
    <source>
        <dbReference type="ARBA" id="ARBA00022570"/>
    </source>
</evidence>
<dbReference type="GO" id="GO:0052031">
    <property type="term" value="P:symbiont-mediated perturbation of host defense response"/>
    <property type="evidence" value="ECO:0007669"/>
    <property type="project" value="UniProtKB-UniRule"/>
</dbReference>
<protein>
    <recommendedName>
        <fullName evidence="32">Envelope glycoprotein gp160</fullName>
    </recommendedName>
    <alternativeName>
        <fullName evidence="32">Env polyprotein</fullName>
    </alternativeName>
    <component>
        <recommendedName>
            <fullName evidence="32">Surface protein gp120</fullName>
            <shortName evidence="32">SU</shortName>
        </recommendedName>
        <alternativeName>
            <fullName evidence="32">Glycoprotein 120</fullName>
            <shortName evidence="32">gp120</shortName>
        </alternativeName>
    </component>
    <component>
        <recommendedName>
            <fullName evidence="32">Transmembrane protein gp41</fullName>
            <shortName evidence="32">TM</shortName>
        </recommendedName>
        <alternativeName>
            <fullName evidence="32">Glycoprotein 41</fullName>
            <shortName evidence="32">gp41</shortName>
        </alternativeName>
    </component>
</protein>
<feature type="disulfide bond" evidence="32">
    <location>
        <begin position="606"/>
        <end position="612"/>
    </location>
</feature>
<accession>F2YXC0</accession>
<evidence type="ECO:0000256" key="27">
    <source>
        <dbReference type="ARBA" id="ARBA00023157"/>
    </source>
</evidence>
<dbReference type="GO" id="GO:0019031">
    <property type="term" value="C:viral envelope"/>
    <property type="evidence" value="ECO:0007669"/>
    <property type="project" value="UniProtKB-KW"/>
</dbReference>
<name>F2YXC0_HV1</name>
<dbReference type="Gene3D" id="1.20.5.490">
    <property type="entry name" value="Single helix bin"/>
    <property type="match status" value="1"/>
</dbReference>
<keyword evidence="8 32" id="KW-1170">Fusion of virus membrane with host endosomal membrane</keyword>
<dbReference type="FunFam" id="1.20.5.490:FF:000001">
    <property type="entry name" value="Envelope glycoprotein gp160"/>
    <property type="match status" value="1"/>
</dbReference>
<comment type="subcellular location">
    <molecule>Surface protein gp120</molecule>
    <subcellularLocation>
        <location evidence="32">Virion membrane</location>
        <topology evidence="32">Peripheral membrane protein</topology>
    </subcellularLocation>
    <subcellularLocation>
        <location evidence="32">Host cell membrane</location>
        <topology evidence="32">Peripheral membrane protein</topology>
    </subcellularLocation>
    <subcellularLocation>
        <location evidence="32">Host endosome membrane</location>
        <topology evidence="32">Single-pass type I membrane protein</topology>
    </subcellularLocation>
    <text evidence="32">The surface protein is not anchored to the viral envelope, but associates with the extravirion surface through its binding to TM. It is probably concentrated at the site of budding and incorporated into the virions possibly by contacts between the cytoplasmic tail of Env and the N-terminus of Gag.</text>
</comment>
<comment type="similarity">
    <text evidence="32">Belongs to the HIV-1 env protein family.</text>
</comment>
<keyword evidence="24 32" id="KW-0175">Coiled coil</keyword>
<dbReference type="InterPro" id="IPR037527">
    <property type="entry name" value="Gp160"/>
</dbReference>
<dbReference type="GO" id="GO:0044175">
    <property type="term" value="C:host cell endosome membrane"/>
    <property type="evidence" value="ECO:0007669"/>
    <property type="project" value="UniProtKB-SubCell"/>
</dbReference>
<reference evidence="37 38" key="1">
    <citation type="journal article" date="2013" name="Virology">
        <title>Elevated hypermutation levels in HIV-1 natural viral suppressors.</title>
        <authorList>
            <person name="Eyzaguirre L.M."/>
            <person name="Charurat M."/>
            <person name="Redfield R.R."/>
            <person name="Blattner W.A."/>
            <person name="Carr J.K."/>
            <person name="Sajadi M.M."/>
        </authorList>
    </citation>
    <scope>NUCLEOTIDE SEQUENCE [LARGE SCALE GENOMIC DNA]</scope>
    <source>
        <strain evidence="37">06US.SAJ.C165.TJ</strain>
    </source>
</reference>
<evidence type="ECO:0000256" key="31">
    <source>
        <dbReference type="ARBA" id="ARBA00023296"/>
    </source>
</evidence>
<comment type="subunit">
    <text evidence="32">The mature envelope protein (Env) consists of a homotrimer of non-covalently associated gp120-gp41 heterodimers. The resulting complex protrudes from the virus surface as a spike. There seems to be as few as 10 spikes on the average virion. Surface protein gp120 interacts with host CD4, CCR5 and CXCR4. Gp120 also interacts with the C-type lectins CD209/DC-SIGN and CLEC4M/DC-SIGNR (collectively referred to as DC-SIGN(R)). Gp120 and gp41 interact with GalCer. Gp120 interacts with host ITGA4/ITGB7 complex; on CD4+ T-cells, this interaction results in rapid activation of integrin ITGAL/LFA-1, which facilitates efficient cell-to-cell spreading of HIV-1. Gp120 interacts with cell-associated heparan sulfate; this interaction increases virus infectivity on permissive cells and may be involved in infection of CD4- cells.</text>
</comment>
<dbReference type="FunFam" id="1.10.287.210:FF:000001">
    <property type="entry name" value="Envelope glycoprotein gp160"/>
    <property type="match status" value="1"/>
</dbReference>
<comment type="domain">
    <text evidence="32">The YXXL motif is involved in determining the exact site of viral release at the surface of infected mononuclear cells and promotes endocytosis. YXXL and di-leucine endocytosis motifs interact directly or indirectly with the clathrin adapter complexes, opperate independently, and their activities are not additive.</text>
</comment>
<keyword evidence="31 32" id="KW-1160">Virus entry into host cell</keyword>
<keyword evidence="29 32" id="KW-0899">Viral immunoevasion</keyword>
<comment type="PTM">
    <text evidence="32">Highly glycosylated by host. The high number of glycan on the protein is reffered to as 'glycan shield' because it contributes to hide protein sequence from adaptive immune system.</text>
</comment>
<dbReference type="GO" id="GO:0016020">
    <property type="term" value="C:membrane"/>
    <property type="evidence" value="ECO:0007669"/>
    <property type="project" value="UniProtKB-UniRule"/>
</dbReference>
<keyword evidence="25 32" id="KW-0472">Membrane</keyword>
<dbReference type="GO" id="GO:0005198">
    <property type="term" value="F:structural molecule activity"/>
    <property type="evidence" value="ECO:0007669"/>
    <property type="project" value="UniProtKB-UniRule"/>
</dbReference>
<keyword evidence="17 32" id="KW-1161">Viral attachment to host cell</keyword>
<feature type="short sequence motif" description="YXXL motif; contains endocytosis signal" evidence="32">
    <location>
        <begin position="720"/>
        <end position="723"/>
    </location>
</feature>
<feature type="coiled-coil region" evidence="32">
    <location>
        <begin position="641"/>
        <end position="675"/>
    </location>
</feature>
<sequence>MRVKGIRRNYQHLWRWGTMLLGMLMICSATEQLWVTVYYGVPVWKEATTTLFCASDAKAHNTEVHNVWATHACVPTDPSPQEVVLGNVTEKFNMWKNDMVDQMHEDIISLWDQSLKPCVKLTPLCVTLNCTNAWNETAANRSKNSNEKIIEKGDIKNCSFKITGSIRDKVQERYAYFSKLDIVPIENNPVGNNSSSNYSSYRIINCNTSVITQACPKVSFEPIPIHYCAPAGFAILKCNNKTFNGTGACKNVSTVHCTHGIKPVVSTQLLLNGSLAEEEIVIRSENFSNNAKTIIVQLKEAVAINCTRPDNNTRKSINIGPGRAFVTTGDIIGNIRLAHCNISRAKWNKTLNQTVKKLREQFGNKTIFFNKSSGGDPEITMFSFNCGGEFFYCNTTQLFNSTWYSNSTWNETEETNDTIILPCRIKQIINLWQEVGKAMYAPPIKGVINCLSNITGLLLTRDGGNGNSSNGTEVFRPGGGDMRDNWRSELYKYKVVKIEPLGIAPTKAKRRVVQREKRAVGTLGAMFLGFLGAAGSTMGAASMTLTVQARLLLSGIVQQQSNLLRAIEAQQRLLQLTVWGIKQLQARVLAVERYLKDQQLLGIWGCSGKLICTTSVPWNASWSNKSQDEIWNNMTWMEWEREIDNYTSIIYTLIEESQNQQEKNEQDLLALDKWANLWNWFSITNWLWYIKIFIMIVGGLIGLRIVFAVISIVKRVRQGYSPLSLQTHLPVPRGPDRPEGIEEEGGERDRDRSYRLVNGFLSLIWDDLRSLCLFSYHRLRDLLLIVARIVELLGRRGWEILKYWWSLLQYWSQELKNSAVSLLNTTAIAVAEGTDRIIEVLQNIGRAILHIPRRIRQGLERSLL</sequence>
<feature type="short sequence motif" description="Di-leucine internalization motif" evidence="32">
    <location>
        <begin position="863"/>
        <end position="864"/>
    </location>
</feature>
<dbReference type="InterPro" id="IPR000777">
    <property type="entry name" value="HIV1_Gp120"/>
</dbReference>
<evidence type="ECO:0000256" key="11">
    <source>
        <dbReference type="ARBA" id="ARBA00022581"/>
    </source>
</evidence>
<keyword evidence="11 32" id="KW-0945">Host-virus interaction</keyword>
<gene>
    <name evidence="32 37" type="primary">env</name>
</gene>
<feature type="domain" description="Human immunodeficiency virus 1 envelope glycoprotein Gp120" evidence="35">
    <location>
        <begin position="33"/>
        <end position="518"/>
    </location>
</feature>
<evidence type="ECO:0000256" key="25">
    <source>
        <dbReference type="ARBA" id="ARBA00023136"/>
    </source>
</evidence>
<evidence type="ECO:0000256" key="20">
    <source>
        <dbReference type="ARBA" id="ARBA00022879"/>
    </source>
</evidence>
<comment type="domain">
    <text evidence="32">The membrane proximal external region (MPER) present in gp41 is a tryptophan-rich region recognized by the antibodies 2F5, Z13, and 4E10. MPER seems to play a role in fusion.</text>
</comment>
<evidence type="ECO:0000256" key="29">
    <source>
        <dbReference type="ARBA" id="ARBA00023280"/>
    </source>
</evidence>
<feature type="lipid moiety-binding region" description="S-palmitoyl cysteine; by host" evidence="32">
    <location>
        <position position="772"/>
    </location>
</feature>
<dbReference type="GO" id="GO:1903908">
    <property type="term" value="P:positive regulation of plasma membrane raft polarization"/>
    <property type="evidence" value="ECO:0007669"/>
    <property type="project" value="UniProtKB-UniRule"/>
</dbReference>
<keyword evidence="22 32" id="KW-1133">Transmembrane helix</keyword>
<dbReference type="CDD" id="cd09909">
    <property type="entry name" value="HIV-1-like_HR1-HR2"/>
    <property type="match status" value="1"/>
</dbReference>
<evidence type="ECO:0000256" key="3">
    <source>
        <dbReference type="ARBA" id="ARBA00004505"/>
    </source>
</evidence>
<evidence type="ECO:0000256" key="32">
    <source>
        <dbReference type="HAMAP-Rule" id="MF_04083"/>
    </source>
</evidence>
<evidence type="ECO:0000256" key="6">
    <source>
        <dbReference type="ARBA" id="ARBA00004650"/>
    </source>
</evidence>
<evidence type="ECO:0000256" key="9">
    <source>
        <dbReference type="ARBA" id="ARBA00022511"/>
    </source>
</evidence>
<evidence type="ECO:0000256" key="13">
    <source>
        <dbReference type="ARBA" id="ARBA00022685"/>
    </source>
</evidence>
<evidence type="ECO:0000256" key="15">
    <source>
        <dbReference type="ARBA" id="ARBA00022703"/>
    </source>
</evidence>
<keyword evidence="12 32" id="KW-1162">Viral penetration into host cytoplasm</keyword>
<evidence type="ECO:0000256" key="2">
    <source>
        <dbReference type="ARBA" id="ARBA00004433"/>
    </source>
</evidence>
<evidence type="ECO:0000313" key="38">
    <source>
        <dbReference type="Proteomes" id="UP000122808"/>
    </source>
</evidence>
<keyword evidence="23 32" id="KW-1039">Host endosome</keyword>
<dbReference type="FunFam" id="2.170.40.20:FF:000004">
    <property type="entry name" value="Envelope glycoprotein gp160"/>
    <property type="match status" value="1"/>
</dbReference>
<evidence type="ECO:0000256" key="30">
    <source>
        <dbReference type="ARBA" id="ARBA00023288"/>
    </source>
</evidence>
<evidence type="ECO:0000259" key="36">
    <source>
        <dbReference type="Pfam" id="PF00517"/>
    </source>
</evidence>
<dbReference type="SUPFAM" id="SSF56502">
    <property type="entry name" value="gp120 core"/>
    <property type="match status" value="2"/>
</dbReference>
<keyword evidence="9 32" id="KW-1032">Host cell membrane</keyword>
<keyword evidence="28 32" id="KW-0325">Glycoprotein</keyword>
<comment type="subcellular location">
    <subcellularLocation>
        <location evidence="3">Host cell membrane</location>
        <topology evidence="3">Peripheral membrane protein</topology>
    </subcellularLocation>
    <subcellularLocation>
        <location evidence="1">Host cell membrane</location>
        <topology evidence="1">Single-pass type I membrane protein</topology>
    </subcellularLocation>
    <subcellularLocation>
        <location evidence="2">Host endosome membrane</location>
        <topology evidence="2">Peripheral membrane protein</topology>
    </subcellularLocation>
    <subcellularLocation>
        <location evidence="5">Host endosome membrane</location>
        <topology evidence="5">Single-pass type I membrane protein</topology>
    </subcellularLocation>
    <subcellularLocation>
        <location evidence="6">Virion membrane</location>
        <topology evidence="6">Peripheral membrane protein</topology>
    </subcellularLocation>
    <subcellularLocation>
        <location evidence="4">Virion membrane</location>
        <topology evidence="4">Single-pass type I membrane protein</topology>
    </subcellularLocation>
</comment>
<dbReference type="Pfam" id="PF00517">
    <property type="entry name" value="GP41"/>
    <property type="match status" value="1"/>
</dbReference>
<evidence type="ECO:0000256" key="12">
    <source>
        <dbReference type="ARBA" id="ARBA00022595"/>
    </source>
</evidence>
<comment type="caution">
    <text evidence="32 33">Lacks conserved residue(s) required for the propagation of feature annotation.</text>
</comment>
<comment type="miscellaneous">
    <text evidence="32">HIV-1 lineages are divided in three main groups, M (for Major), O (for Outlier), and N (for New, or Non-M, Non-O). The vast majority of strains found worldwide belong to the group M. Group O seems to be endemic to and largely confined to Cameroon and neighboring countries in West Central Africa, where these viruses represent a small minority of HIV-1 strains. The group N is represented by a limited number of isolates from Cameroonian persons. The group M is further subdivided in 9 clades or subtypes (A to D, F to H, J and K).</text>
</comment>
<feature type="transmembrane region" description="Helical" evidence="33">
    <location>
        <begin position="686"/>
        <end position="713"/>
    </location>
</feature>
<evidence type="ECO:0000256" key="1">
    <source>
        <dbReference type="ARBA" id="ARBA00004402"/>
    </source>
</evidence>
<evidence type="ECO:0000256" key="23">
    <source>
        <dbReference type="ARBA" id="ARBA00023046"/>
    </source>
</evidence>
<evidence type="ECO:0000256" key="26">
    <source>
        <dbReference type="ARBA" id="ARBA00023139"/>
    </source>
</evidence>
<dbReference type="GO" id="GO:0019064">
    <property type="term" value="P:fusion of virus membrane with host plasma membrane"/>
    <property type="evidence" value="ECO:0007669"/>
    <property type="project" value="UniProtKB-UniRule"/>
</dbReference>
<feature type="domain" description="Retroviral envelope protein GP41-like" evidence="36">
    <location>
        <begin position="538"/>
        <end position="726"/>
    </location>
</feature>
<organismHost>
    <name type="scientific">Homo sapiens</name>
    <name type="common">Human</name>
    <dbReference type="NCBI Taxonomy" id="9606"/>
</organismHost>
<dbReference type="EMBL" id="JF689863">
    <property type="protein sequence ID" value="ADZ56442.1"/>
    <property type="molecule type" value="Genomic_DNA"/>
</dbReference>
<keyword evidence="16 32" id="KW-0732">Signal</keyword>
<evidence type="ECO:0000256" key="19">
    <source>
        <dbReference type="ARBA" id="ARBA00022870"/>
    </source>
</evidence>
<feature type="region of interest" description="Immunosuppression" evidence="32">
    <location>
        <begin position="582"/>
        <end position="600"/>
    </location>
</feature>
<feature type="site" description="Cleavage; by host furin" evidence="32">
    <location>
        <begin position="518"/>
        <end position="519"/>
    </location>
</feature>
<dbReference type="GO" id="GO:0039654">
    <property type="term" value="P:fusion of virus membrane with host endosome membrane"/>
    <property type="evidence" value="ECO:0007669"/>
    <property type="project" value="UniProtKB-UniRule"/>
</dbReference>
<evidence type="ECO:0000256" key="28">
    <source>
        <dbReference type="ARBA" id="ARBA00023180"/>
    </source>
</evidence>
<keyword evidence="14 32" id="KW-0812">Transmembrane</keyword>
<feature type="chain" id="PRO_5023577856" description="Envelope glycoprotein gp160" evidence="32">
    <location>
        <begin position="32"/>
        <end position="864"/>
    </location>
</feature>
<dbReference type="Gene3D" id="2.170.40.20">
    <property type="entry name" value="Human immunodeficiency virus 1, Gp160, envelope glycoprotein"/>
    <property type="match status" value="2"/>
</dbReference>
<dbReference type="FunFam" id="2.170.40.20:FF:000003">
    <property type="entry name" value="Envelope glycoprotein gp160"/>
    <property type="match status" value="1"/>
</dbReference>
<feature type="topological domain" description="Cytoplasmic" evidence="32">
    <location>
        <begin position="714"/>
        <end position="864"/>
    </location>
</feature>
<evidence type="ECO:0000256" key="8">
    <source>
        <dbReference type="ARBA" id="ARBA00022510"/>
    </source>
</evidence>
<evidence type="ECO:0000256" key="17">
    <source>
        <dbReference type="ARBA" id="ARBA00022804"/>
    </source>
</evidence>
<feature type="region of interest" description="Disordered" evidence="34">
    <location>
        <begin position="729"/>
        <end position="748"/>
    </location>
</feature>
<dbReference type="GO" id="GO:0020002">
    <property type="term" value="C:host cell plasma membrane"/>
    <property type="evidence" value="ECO:0007669"/>
    <property type="project" value="UniProtKB-SubCell"/>
</dbReference>
<evidence type="ECO:0000256" key="16">
    <source>
        <dbReference type="ARBA" id="ARBA00022729"/>
    </source>
</evidence>
<keyword evidence="19 32" id="KW-1043">Host membrane</keyword>
<evidence type="ECO:0000256" key="22">
    <source>
        <dbReference type="ARBA" id="ARBA00022989"/>
    </source>
</evidence>
<feature type="disulfide bond" evidence="32">
    <location>
        <begin position="53"/>
        <end position="73"/>
    </location>
</feature>